<sequence>MTPTESDSRGSIVPLASGLLSGLAALLLALLSQSRPLVAVGGYVLLIGTAGLGFVITGQGSDRSEQADRIGAADVTLAVVGIASGAVFPGLVLAAGLGYFRWTPVAAGIAFSVAGLYALYGTVALGQWLRTRPA</sequence>
<gene>
    <name evidence="2" type="ORF">DP107_03070</name>
</gene>
<dbReference type="EMBL" id="QMDX01000001">
    <property type="protein sequence ID" value="TSD16162.1"/>
    <property type="molecule type" value="Genomic_DNA"/>
</dbReference>
<keyword evidence="1" id="KW-1133">Transmembrane helix</keyword>
<feature type="transmembrane region" description="Helical" evidence="1">
    <location>
        <begin position="37"/>
        <end position="56"/>
    </location>
</feature>
<accession>A0A554NFJ4</accession>
<feature type="transmembrane region" description="Helical" evidence="1">
    <location>
        <begin position="77"/>
        <end position="100"/>
    </location>
</feature>
<reference evidence="2 3" key="1">
    <citation type="submission" date="2018-06" db="EMBL/GenBank/DDBJ databases">
        <title>Natronomonas sp. F16-60 a new haloarchaeon isolated from a solar saltern of Isla Cristina, Huelva, Spain.</title>
        <authorList>
            <person name="Duran-Viseras A."/>
            <person name="Sanchez-Porro C."/>
            <person name="Ventosa A."/>
        </authorList>
    </citation>
    <scope>NUCLEOTIDE SEQUENCE [LARGE SCALE GENOMIC DNA]</scope>
    <source>
        <strain evidence="2 3">F16-60</strain>
    </source>
</reference>
<evidence type="ECO:0000313" key="3">
    <source>
        <dbReference type="Proteomes" id="UP000319894"/>
    </source>
</evidence>
<dbReference type="AlphaFoldDB" id="A0A554NFJ4"/>
<keyword evidence="3" id="KW-1185">Reference proteome</keyword>
<proteinExistence type="predicted"/>
<evidence type="ECO:0008006" key="4">
    <source>
        <dbReference type="Google" id="ProtNLM"/>
    </source>
</evidence>
<organism evidence="2 3">
    <name type="scientific">Haloglomus irregulare</name>
    <dbReference type="NCBI Taxonomy" id="2234134"/>
    <lineage>
        <taxon>Archaea</taxon>
        <taxon>Methanobacteriati</taxon>
        <taxon>Methanobacteriota</taxon>
        <taxon>Stenosarchaea group</taxon>
        <taxon>Halobacteria</taxon>
        <taxon>Halobacteriales</taxon>
        <taxon>Natronomonadaceae</taxon>
        <taxon>Haloglomus</taxon>
    </lineage>
</organism>
<protein>
    <recommendedName>
        <fullName evidence="4">DUF2178 domain-containing protein</fullName>
    </recommendedName>
</protein>
<feature type="transmembrane region" description="Helical" evidence="1">
    <location>
        <begin position="106"/>
        <end position="129"/>
    </location>
</feature>
<comment type="caution">
    <text evidence="2">The sequence shown here is derived from an EMBL/GenBank/DDBJ whole genome shotgun (WGS) entry which is preliminary data.</text>
</comment>
<dbReference type="OrthoDB" id="386553at2157"/>
<dbReference type="Proteomes" id="UP000319894">
    <property type="component" value="Unassembled WGS sequence"/>
</dbReference>
<name>A0A554NFJ4_9EURY</name>
<evidence type="ECO:0000313" key="2">
    <source>
        <dbReference type="EMBL" id="TSD16162.1"/>
    </source>
</evidence>
<evidence type="ECO:0000256" key="1">
    <source>
        <dbReference type="SAM" id="Phobius"/>
    </source>
</evidence>
<dbReference type="InParanoid" id="A0A554NFJ4"/>
<dbReference type="RefSeq" id="WP_144260643.1">
    <property type="nucleotide sequence ID" value="NZ_QMDX01000001.1"/>
</dbReference>
<keyword evidence="1" id="KW-0812">Transmembrane</keyword>
<feature type="transmembrane region" description="Helical" evidence="1">
    <location>
        <begin position="12"/>
        <end position="31"/>
    </location>
</feature>
<keyword evidence="1" id="KW-0472">Membrane</keyword>